<sequence length="135" mass="15457">MKKLVIITCLLLTQCVLAQTEEDRIRETLTKYIDGSTGGQPKLLKEAFHQDLNLYYVKNDQISIWSGKDYIADTKEGKPTGEKGRIFFIDYTNNAAVAKVEIASPGKTPYIDYFMLLKTEGTWTIIHKMFTKKKK</sequence>
<dbReference type="InterPro" id="IPR039437">
    <property type="entry name" value="FrzH/put_lumazine-bd"/>
</dbReference>
<feature type="chain" id="PRO_5046676465" evidence="1">
    <location>
        <begin position="19"/>
        <end position="135"/>
    </location>
</feature>
<feature type="signal peptide" evidence="1">
    <location>
        <begin position="1"/>
        <end position="18"/>
    </location>
</feature>
<keyword evidence="3" id="KW-1185">Reference proteome</keyword>
<dbReference type="SUPFAM" id="SSF54427">
    <property type="entry name" value="NTF2-like"/>
    <property type="match status" value="1"/>
</dbReference>
<keyword evidence="1" id="KW-0732">Signal</keyword>
<dbReference type="Gene3D" id="3.10.450.50">
    <property type="match status" value="1"/>
</dbReference>
<dbReference type="Proteomes" id="UP001597319">
    <property type="component" value="Unassembled WGS sequence"/>
</dbReference>
<protein>
    <submittedName>
        <fullName evidence="2">Nuclear transport factor 2 family protein</fullName>
    </submittedName>
</protein>
<proteinExistence type="predicted"/>
<comment type="caution">
    <text evidence="2">The sequence shown here is derived from an EMBL/GenBank/DDBJ whole genome shotgun (WGS) entry which is preliminary data.</text>
</comment>
<dbReference type="RefSeq" id="WP_378290829.1">
    <property type="nucleotide sequence ID" value="NZ_JBHULE010000008.1"/>
</dbReference>
<gene>
    <name evidence="2" type="ORF">ACFSR1_06570</name>
</gene>
<dbReference type="EMBL" id="JBHULE010000008">
    <property type="protein sequence ID" value="MFD2562329.1"/>
    <property type="molecule type" value="Genomic_DNA"/>
</dbReference>
<reference evidence="3" key="1">
    <citation type="journal article" date="2019" name="Int. J. Syst. Evol. Microbiol.">
        <title>The Global Catalogue of Microorganisms (GCM) 10K type strain sequencing project: providing services to taxonomists for standard genome sequencing and annotation.</title>
        <authorList>
            <consortium name="The Broad Institute Genomics Platform"/>
            <consortium name="The Broad Institute Genome Sequencing Center for Infectious Disease"/>
            <person name="Wu L."/>
            <person name="Ma J."/>
        </authorList>
    </citation>
    <scope>NUCLEOTIDE SEQUENCE [LARGE SCALE GENOMIC DNA]</scope>
    <source>
        <strain evidence="3">KCTC 52274</strain>
    </source>
</reference>
<evidence type="ECO:0000313" key="2">
    <source>
        <dbReference type="EMBL" id="MFD2562329.1"/>
    </source>
</evidence>
<dbReference type="Pfam" id="PF12893">
    <property type="entry name" value="Lumazine_bd_2"/>
    <property type="match status" value="1"/>
</dbReference>
<organism evidence="2 3">
    <name type="scientific">Aquimarina rubra</name>
    <dbReference type="NCBI Taxonomy" id="1920033"/>
    <lineage>
        <taxon>Bacteria</taxon>
        <taxon>Pseudomonadati</taxon>
        <taxon>Bacteroidota</taxon>
        <taxon>Flavobacteriia</taxon>
        <taxon>Flavobacteriales</taxon>
        <taxon>Flavobacteriaceae</taxon>
        <taxon>Aquimarina</taxon>
    </lineage>
</organism>
<accession>A0ABW5LCR5</accession>
<evidence type="ECO:0000313" key="3">
    <source>
        <dbReference type="Proteomes" id="UP001597319"/>
    </source>
</evidence>
<dbReference type="InterPro" id="IPR032710">
    <property type="entry name" value="NTF2-like_dom_sf"/>
</dbReference>
<name>A0ABW5LCR5_9FLAO</name>
<evidence type="ECO:0000256" key="1">
    <source>
        <dbReference type="SAM" id="SignalP"/>
    </source>
</evidence>